<dbReference type="Proteomes" id="UP001225316">
    <property type="component" value="Unassembled WGS sequence"/>
</dbReference>
<comment type="caution">
    <text evidence="1">The sequence shown here is derived from an EMBL/GenBank/DDBJ whole genome shotgun (WGS) entry which is preliminary data.</text>
</comment>
<reference evidence="1 2" key="1">
    <citation type="submission" date="2023-04" db="EMBL/GenBank/DDBJ databases">
        <title>A novel bacteria isolated from coastal sediment.</title>
        <authorList>
            <person name="Liu X.-J."/>
            <person name="Du Z.-J."/>
        </authorList>
    </citation>
    <scope>NUCLEOTIDE SEQUENCE [LARGE SCALE GENOMIC DNA]</scope>
    <source>
        <strain evidence="1 2">SDUM461003</strain>
    </source>
</reference>
<keyword evidence="2" id="KW-1185">Reference proteome</keyword>
<evidence type="ECO:0000313" key="1">
    <source>
        <dbReference type="EMBL" id="MDQ8208974.1"/>
    </source>
</evidence>
<evidence type="ECO:0000313" key="2">
    <source>
        <dbReference type="Proteomes" id="UP001225316"/>
    </source>
</evidence>
<proteinExistence type="predicted"/>
<accession>A0ABU1B0E5</accession>
<gene>
    <name evidence="1" type="ORF">QEH52_15720</name>
</gene>
<name>A0ABU1B0E5_9BACT</name>
<protein>
    <submittedName>
        <fullName evidence="1">CopG family transcriptional regulator</fullName>
    </submittedName>
</protein>
<sequence length="86" mass="9997">MKAKDLDKIFDDAEVDINDHLDLSKAFRPGQEQKRVNVDFPVWMIERLDREANRIGVPRQSLIKVWICEHLDAPKSKRKLKANKAG</sequence>
<organism evidence="1 2">
    <name type="scientific">Thalassobacterium maritimum</name>
    <dbReference type="NCBI Taxonomy" id="3041265"/>
    <lineage>
        <taxon>Bacteria</taxon>
        <taxon>Pseudomonadati</taxon>
        <taxon>Verrucomicrobiota</taxon>
        <taxon>Opitutia</taxon>
        <taxon>Puniceicoccales</taxon>
        <taxon>Coraliomargaritaceae</taxon>
        <taxon>Thalassobacterium</taxon>
    </lineage>
</organism>
<dbReference type="NCBIfam" id="NF047399">
    <property type="entry name" value="BrnA_antitoxin_add"/>
    <property type="match status" value="1"/>
</dbReference>
<dbReference type="RefSeq" id="WP_308951725.1">
    <property type="nucleotide sequence ID" value="NZ_JARXHW010000047.1"/>
</dbReference>
<dbReference type="EMBL" id="JARXHW010000047">
    <property type="protein sequence ID" value="MDQ8208974.1"/>
    <property type="molecule type" value="Genomic_DNA"/>
</dbReference>